<gene>
    <name evidence="2" type="ORF">GCM10009862_06830</name>
</gene>
<name>A0ABN3P8K0_9MICO</name>
<accession>A0ABN3P8K0</accession>
<feature type="compositionally biased region" description="Basic and acidic residues" evidence="1">
    <location>
        <begin position="310"/>
        <end position="322"/>
    </location>
</feature>
<comment type="caution">
    <text evidence="2">The sequence shown here is derived from an EMBL/GenBank/DDBJ whole genome shotgun (WGS) entry which is preliminary data.</text>
</comment>
<evidence type="ECO:0000313" key="2">
    <source>
        <dbReference type="EMBL" id="GAA2570672.1"/>
    </source>
</evidence>
<protein>
    <submittedName>
        <fullName evidence="2">Uncharacterized protein</fullName>
    </submittedName>
</protein>
<dbReference type="EMBL" id="BAAARI010000003">
    <property type="protein sequence ID" value="GAA2570672.1"/>
    <property type="molecule type" value="Genomic_DNA"/>
</dbReference>
<evidence type="ECO:0000313" key="3">
    <source>
        <dbReference type="Proteomes" id="UP001500274"/>
    </source>
</evidence>
<organism evidence="2 3">
    <name type="scientific">Microbacterium binotii</name>
    <dbReference type="NCBI Taxonomy" id="462710"/>
    <lineage>
        <taxon>Bacteria</taxon>
        <taxon>Bacillati</taxon>
        <taxon>Actinomycetota</taxon>
        <taxon>Actinomycetes</taxon>
        <taxon>Micrococcales</taxon>
        <taxon>Microbacteriaceae</taxon>
        <taxon>Microbacterium</taxon>
    </lineage>
</organism>
<dbReference type="RefSeq" id="WP_344226906.1">
    <property type="nucleotide sequence ID" value="NZ_BAAARI010000003.1"/>
</dbReference>
<dbReference type="Proteomes" id="UP001500274">
    <property type="component" value="Unassembled WGS sequence"/>
</dbReference>
<proteinExistence type="predicted"/>
<sequence length="501" mass="54269">MSITVIEPLPKPLPANPALVTRWPIGRQILHAQARFLGYLDTLQAHPTETLWLCAAQREGTGYRRDPAADAASLILPITLATYDSVIDTLVERLREWDERGVGRLSLPETLYTNRPTEGTSEVGSHQRCGGILPPTGRLLWADIDTDTGHATAPNSPYPYPTPEEGRRIAERIERDFGHAAVLVESGSGGFQVYFRATDAVTDEDFKNYLTALEEQYGRYLDKSVVGRHGPVRVWGHNRLGKGAVKAHGIHIAEDGDRPVIDRMPPLTDGSLTIGQSFGEPGWMERYEARVGAEAAKKAQRAVATTTARGRVDVEAEGDSPRTRMNKAVPASAYVETVHDGAVEGDRIRLRTDADITVFAHEDGTEFISTFSPTTMATLGLEPGDSGAASATTYGLLAAAVGKDGAWRIACAFDGKFDTLLPWVTEHLGDLAAATAALPAPKGNPATAQKKHTDRNLAAAFNAKYSALDLTGKPSRRSAAEIIRRKYGDEAEQVMRDLLGL</sequence>
<keyword evidence="3" id="KW-1185">Reference proteome</keyword>
<evidence type="ECO:0000256" key="1">
    <source>
        <dbReference type="SAM" id="MobiDB-lite"/>
    </source>
</evidence>
<feature type="region of interest" description="Disordered" evidence="1">
    <location>
        <begin position="302"/>
        <end position="324"/>
    </location>
</feature>
<reference evidence="2 3" key="1">
    <citation type="journal article" date="2019" name="Int. J. Syst. Evol. Microbiol.">
        <title>The Global Catalogue of Microorganisms (GCM) 10K type strain sequencing project: providing services to taxonomists for standard genome sequencing and annotation.</title>
        <authorList>
            <consortium name="The Broad Institute Genomics Platform"/>
            <consortium name="The Broad Institute Genome Sequencing Center for Infectious Disease"/>
            <person name="Wu L."/>
            <person name="Ma J."/>
        </authorList>
    </citation>
    <scope>NUCLEOTIDE SEQUENCE [LARGE SCALE GENOMIC DNA]</scope>
    <source>
        <strain evidence="2 3">JCM 16365</strain>
    </source>
</reference>